<dbReference type="Proteomes" id="UP001303222">
    <property type="component" value="Unassembled WGS sequence"/>
</dbReference>
<keyword evidence="3" id="KW-1185">Reference proteome</keyword>
<reference evidence="2" key="1">
    <citation type="journal article" date="2023" name="Mol. Phylogenet. Evol.">
        <title>Genome-scale phylogeny and comparative genomics of the fungal order Sordariales.</title>
        <authorList>
            <person name="Hensen N."/>
            <person name="Bonometti L."/>
            <person name="Westerberg I."/>
            <person name="Brannstrom I.O."/>
            <person name="Guillou S."/>
            <person name="Cros-Aarteil S."/>
            <person name="Calhoun S."/>
            <person name="Haridas S."/>
            <person name="Kuo A."/>
            <person name="Mondo S."/>
            <person name="Pangilinan J."/>
            <person name="Riley R."/>
            <person name="LaButti K."/>
            <person name="Andreopoulos B."/>
            <person name="Lipzen A."/>
            <person name="Chen C."/>
            <person name="Yan M."/>
            <person name="Daum C."/>
            <person name="Ng V."/>
            <person name="Clum A."/>
            <person name="Steindorff A."/>
            <person name="Ohm R.A."/>
            <person name="Martin F."/>
            <person name="Silar P."/>
            <person name="Natvig D.O."/>
            <person name="Lalanne C."/>
            <person name="Gautier V."/>
            <person name="Ament-Velasquez S.L."/>
            <person name="Kruys A."/>
            <person name="Hutchinson M.I."/>
            <person name="Powell A.J."/>
            <person name="Barry K."/>
            <person name="Miller A.N."/>
            <person name="Grigoriev I.V."/>
            <person name="Debuchy R."/>
            <person name="Gladieux P."/>
            <person name="Hiltunen Thoren M."/>
            <person name="Johannesson H."/>
        </authorList>
    </citation>
    <scope>NUCLEOTIDE SEQUENCE</scope>
    <source>
        <strain evidence="2">CBS 626.80</strain>
    </source>
</reference>
<proteinExistence type="predicted"/>
<sequence>MEGFWFFFFSFFFFFLYAMLCLDWVVSYLGKGKGSKGRKVMVFRSWVWNDRELCCTSPEIGNDSDQVNCSSDQE</sequence>
<organism evidence="2 3">
    <name type="scientific">Pseudoneurospora amorphoporcata</name>
    <dbReference type="NCBI Taxonomy" id="241081"/>
    <lineage>
        <taxon>Eukaryota</taxon>
        <taxon>Fungi</taxon>
        <taxon>Dikarya</taxon>
        <taxon>Ascomycota</taxon>
        <taxon>Pezizomycotina</taxon>
        <taxon>Sordariomycetes</taxon>
        <taxon>Sordariomycetidae</taxon>
        <taxon>Sordariales</taxon>
        <taxon>Sordariaceae</taxon>
        <taxon>Pseudoneurospora</taxon>
    </lineage>
</organism>
<accession>A0AAN6SHC1</accession>
<evidence type="ECO:0000256" key="1">
    <source>
        <dbReference type="SAM" id="Phobius"/>
    </source>
</evidence>
<reference evidence="2" key="2">
    <citation type="submission" date="2023-06" db="EMBL/GenBank/DDBJ databases">
        <authorList>
            <consortium name="Lawrence Berkeley National Laboratory"/>
            <person name="Mondo S.J."/>
            <person name="Hensen N."/>
            <person name="Bonometti L."/>
            <person name="Westerberg I."/>
            <person name="Brannstrom I.O."/>
            <person name="Guillou S."/>
            <person name="Cros-Aarteil S."/>
            <person name="Calhoun S."/>
            <person name="Haridas S."/>
            <person name="Kuo A."/>
            <person name="Pangilinan J."/>
            <person name="Riley R."/>
            <person name="Labutti K."/>
            <person name="Andreopoulos B."/>
            <person name="Lipzen A."/>
            <person name="Chen C."/>
            <person name="Yanf M."/>
            <person name="Daum C."/>
            <person name="Ng V."/>
            <person name="Clum A."/>
            <person name="Steindorff A."/>
            <person name="Ohm R."/>
            <person name="Martin F."/>
            <person name="Silar P."/>
            <person name="Natvig D."/>
            <person name="Lalanne C."/>
            <person name="Gautier V."/>
            <person name="Ament-Velasquez S.L."/>
            <person name="Kruys A."/>
            <person name="Hutchinson M.I."/>
            <person name="Powell A.J."/>
            <person name="Barry K."/>
            <person name="Miller A.N."/>
            <person name="Grigoriev I.V."/>
            <person name="Debuchy R."/>
            <person name="Gladieux P."/>
            <person name="Thoren M.H."/>
            <person name="Johannesson H."/>
        </authorList>
    </citation>
    <scope>NUCLEOTIDE SEQUENCE</scope>
    <source>
        <strain evidence="2">CBS 626.80</strain>
    </source>
</reference>
<gene>
    <name evidence="2" type="ORF">QBC32DRAFT_338293</name>
</gene>
<feature type="transmembrane region" description="Helical" evidence="1">
    <location>
        <begin position="6"/>
        <end position="29"/>
    </location>
</feature>
<evidence type="ECO:0000313" key="3">
    <source>
        <dbReference type="Proteomes" id="UP001303222"/>
    </source>
</evidence>
<dbReference type="AlphaFoldDB" id="A0AAN6SHC1"/>
<protein>
    <submittedName>
        <fullName evidence="2">Uncharacterized protein</fullName>
    </submittedName>
</protein>
<evidence type="ECO:0000313" key="2">
    <source>
        <dbReference type="EMBL" id="KAK3953705.1"/>
    </source>
</evidence>
<name>A0AAN6SHC1_9PEZI</name>
<keyword evidence="1" id="KW-1133">Transmembrane helix</keyword>
<dbReference type="EMBL" id="MU859101">
    <property type="protein sequence ID" value="KAK3953705.1"/>
    <property type="molecule type" value="Genomic_DNA"/>
</dbReference>
<keyword evidence="1" id="KW-0812">Transmembrane</keyword>
<keyword evidence="1" id="KW-0472">Membrane</keyword>
<comment type="caution">
    <text evidence="2">The sequence shown here is derived from an EMBL/GenBank/DDBJ whole genome shotgun (WGS) entry which is preliminary data.</text>
</comment>